<dbReference type="OrthoDB" id="5119624at2"/>
<dbReference type="AlphaFoldDB" id="A0A1G8BDK6"/>
<organism evidence="1 2">
    <name type="scientific">Rhodococcus triatomae</name>
    <dbReference type="NCBI Taxonomy" id="300028"/>
    <lineage>
        <taxon>Bacteria</taxon>
        <taxon>Bacillati</taxon>
        <taxon>Actinomycetota</taxon>
        <taxon>Actinomycetes</taxon>
        <taxon>Mycobacteriales</taxon>
        <taxon>Nocardiaceae</taxon>
        <taxon>Rhodococcus</taxon>
    </lineage>
</organism>
<dbReference type="EMBL" id="FNDN01000001">
    <property type="protein sequence ID" value="SDH31144.1"/>
    <property type="molecule type" value="Genomic_DNA"/>
</dbReference>
<dbReference type="RefSeq" id="WP_072740132.1">
    <property type="nucleotide sequence ID" value="NZ_CP048813.1"/>
</dbReference>
<dbReference type="Proteomes" id="UP000183263">
    <property type="component" value="Unassembled WGS sequence"/>
</dbReference>
<sequence length="200" mass="21736">MRASPSTSGDTHRRVGGYRSLLLWARGRTDRTASGETMVHAASGTLALPLAFAAATAVEIAVLHLLIPWLWVQVAVAVLSVWSLLQLFCLLAVERVHPHYVDAHTGSLILRRSGHVVATIPRAAITGIRTVSRFSPTAPTLGDEHLYLPNQDGTNLDLTLGEPVDTRLESIVPSWRRAGRATRISLYVDDPADLVEALRP</sequence>
<proteinExistence type="predicted"/>
<reference evidence="1 2" key="1">
    <citation type="submission" date="2016-10" db="EMBL/GenBank/DDBJ databases">
        <authorList>
            <person name="de Groot N.N."/>
        </authorList>
    </citation>
    <scope>NUCLEOTIDE SEQUENCE [LARGE SCALE GENOMIC DNA]</scope>
    <source>
        <strain evidence="1 2">DSM 44892</strain>
    </source>
</reference>
<evidence type="ECO:0000313" key="1">
    <source>
        <dbReference type="EMBL" id="SDH31144.1"/>
    </source>
</evidence>
<evidence type="ECO:0000313" key="2">
    <source>
        <dbReference type="Proteomes" id="UP000183263"/>
    </source>
</evidence>
<protein>
    <submittedName>
        <fullName evidence="1">Uncharacterized protein</fullName>
    </submittedName>
</protein>
<accession>A0A1G8BDK6</accession>
<name>A0A1G8BDK6_9NOCA</name>
<keyword evidence="2" id="KW-1185">Reference proteome</keyword>
<gene>
    <name evidence="1" type="ORF">SAMN05444695_101834</name>
</gene>